<evidence type="ECO:0000259" key="6">
    <source>
        <dbReference type="Pfam" id="PF13458"/>
    </source>
</evidence>
<evidence type="ECO:0000256" key="5">
    <source>
        <dbReference type="SAM" id="SignalP"/>
    </source>
</evidence>
<keyword evidence="2" id="KW-0813">Transport</keyword>
<keyword evidence="3 5" id="KW-0732">Signal</keyword>
<dbReference type="Pfam" id="PF13458">
    <property type="entry name" value="Peripla_BP_6"/>
    <property type="match status" value="1"/>
</dbReference>
<proteinExistence type="inferred from homology"/>
<reference evidence="8" key="1">
    <citation type="journal article" date="2019" name="Int. J. Syst. Evol. Microbiol.">
        <title>The Global Catalogue of Microorganisms (GCM) 10K type strain sequencing project: providing services to taxonomists for standard genome sequencing and annotation.</title>
        <authorList>
            <consortium name="The Broad Institute Genomics Platform"/>
            <consortium name="The Broad Institute Genome Sequencing Center for Infectious Disease"/>
            <person name="Wu L."/>
            <person name="Ma J."/>
        </authorList>
    </citation>
    <scope>NUCLEOTIDE SEQUENCE [LARGE SCALE GENOMIC DNA]</scope>
    <source>
        <strain evidence="8">CCUG 56754</strain>
    </source>
</reference>
<dbReference type="PANTHER" id="PTHR30483">
    <property type="entry name" value="LEUCINE-SPECIFIC-BINDING PROTEIN"/>
    <property type="match status" value="1"/>
</dbReference>
<evidence type="ECO:0000256" key="4">
    <source>
        <dbReference type="ARBA" id="ARBA00022970"/>
    </source>
</evidence>
<dbReference type="InterPro" id="IPR000709">
    <property type="entry name" value="Leu_Ile_Val-bd"/>
</dbReference>
<evidence type="ECO:0000256" key="3">
    <source>
        <dbReference type="ARBA" id="ARBA00022729"/>
    </source>
</evidence>
<feature type="chain" id="PRO_5046243504" evidence="5">
    <location>
        <begin position="28"/>
        <end position="421"/>
    </location>
</feature>
<evidence type="ECO:0000313" key="8">
    <source>
        <dbReference type="Proteomes" id="UP001597040"/>
    </source>
</evidence>
<dbReference type="InterPro" id="IPR028082">
    <property type="entry name" value="Peripla_BP_I"/>
</dbReference>
<dbReference type="PROSITE" id="PS51257">
    <property type="entry name" value="PROKAR_LIPOPROTEIN"/>
    <property type="match status" value="1"/>
</dbReference>
<dbReference type="EMBL" id="JBHTKJ010000007">
    <property type="protein sequence ID" value="MFD1037387.1"/>
    <property type="molecule type" value="Genomic_DNA"/>
</dbReference>
<dbReference type="SUPFAM" id="SSF53822">
    <property type="entry name" value="Periplasmic binding protein-like I"/>
    <property type="match status" value="1"/>
</dbReference>
<dbReference type="InterPro" id="IPR028081">
    <property type="entry name" value="Leu-bd"/>
</dbReference>
<evidence type="ECO:0000313" key="7">
    <source>
        <dbReference type="EMBL" id="MFD1037387.1"/>
    </source>
</evidence>
<organism evidence="7 8">
    <name type="scientific">Virgibacillus byunsanensis</name>
    <dbReference type="NCBI Taxonomy" id="570945"/>
    <lineage>
        <taxon>Bacteria</taxon>
        <taxon>Bacillati</taxon>
        <taxon>Bacillota</taxon>
        <taxon>Bacilli</taxon>
        <taxon>Bacillales</taxon>
        <taxon>Bacillaceae</taxon>
        <taxon>Virgibacillus</taxon>
    </lineage>
</organism>
<feature type="signal peptide" evidence="5">
    <location>
        <begin position="1"/>
        <end position="27"/>
    </location>
</feature>
<gene>
    <name evidence="7" type="ORF">ACFQ3N_02970</name>
</gene>
<keyword evidence="8" id="KW-1185">Reference proteome</keyword>
<evidence type="ECO:0000256" key="1">
    <source>
        <dbReference type="ARBA" id="ARBA00010062"/>
    </source>
</evidence>
<sequence>MKNKINFLSISVCFMFFLLFVAGCSSASNSDGEDSGSDSGSDSGADVDTVKVAVIAPLTGPFAQNGENVVKGTELAIEEINNNGGIKSLDGAHLELITADAGSADPSHAASVTRRVIQENPDLTAVIGLWASAYTVAASTVTEQEKIPMLSQSFTDEITDRGYEYVFQFPEKASVMGELAVDALMDLSQTHNQEIKTVAIVADNQSSNKTVGQATAKQFKELGVDVPVEEYYQPGITDATSMSTKILNPDPDLVYVGGAIADVSMIMKTLRGMGYEGTFLGNGGAYVIKEFKEATGDAGNGSFATVGWNWDFPYDGAEEFNQKYMDEFDEPFAPQEAGEDYAMVYALKEALETAGTSNPEEVRDAVANLDIPSIMTGGNISFDETGMNADVIPALVEWIDGVPRTVYPKEISSTEPIFKVN</sequence>
<protein>
    <submittedName>
        <fullName evidence="7">ABC transporter substrate-binding protein</fullName>
    </submittedName>
</protein>
<comment type="similarity">
    <text evidence="1">Belongs to the leucine-binding protein family.</text>
</comment>
<keyword evidence="4" id="KW-0029">Amino-acid transport</keyword>
<dbReference type="PRINTS" id="PR00337">
    <property type="entry name" value="LEUILEVALBP"/>
</dbReference>
<comment type="caution">
    <text evidence="7">The sequence shown here is derived from an EMBL/GenBank/DDBJ whole genome shotgun (WGS) entry which is preliminary data.</text>
</comment>
<dbReference type="PANTHER" id="PTHR30483:SF6">
    <property type="entry name" value="PERIPLASMIC BINDING PROTEIN OF ABC TRANSPORTER FOR NATURAL AMINO ACIDS"/>
    <property type="match status" value="1"/>
</dbReference>
<dbReference type="InterPro" id="IPR051010">
    <property type="entry name" value="BCAA_transport"/>
</dbReference>
<dbReference type="Proteomes" id="UP001597040">
    <property type="component" value="Unassembled WGS sequence"/>
</dbReference>
<name>A0ABW3LI74_9BACI</name>
<accession>A0ABW3LI74</accession>
<feature type="domain" description="Leucine-binding protein" evidence="6">
    <location>
        <begin position="49"/>
        <end position="386"/>
    </location>
</feature>
<dbReference type="CDD" id="cd06340">
    <property type="entry name" value="PBP1_ABC_ligand_binding-like"/>
    <property type="match status" value="1"/>
</dbReference>
<dbReference type="RefSeq" id="WP_390359394.1">
    <property type="nucleotide sequence ID" value="NZ_JBHTKJ010000007.1"/>
</dbReference>
<dbReference type="Gene3D" id="3.40.50.2300">
    <property type="match status" value="2"/>
</dbReference>
<evidence type="ECO:0000256" key="2">
    <source>
        <dbReference type="ARBA" id="ARBA00022448"/>
    </source>
</evidence>